<evidence type="ECO:0000256" key="3">
    <source>
        <dbReference type="SAM" id="MobiDB-lite"/>
    </source>
</evidence>
<organism evidence="4 5">
    <name type="scientific">Halomonas dongshanensis</name>
    <dbReference type="NCBI Taxonomy" id="2890835"/>
    <lineage>
        <taxon>Bacteria</taxon>
        <taxon>Pseudomonadati</taxon>
        <taxon>Pseudomonadota</taxon>
        <taxon>Gammaproteobacteria</taxon>
        <taxon>Oceanospirillales</taxon>
        <taxon>Halomonadaceae</taxon>
        <taxon>Halomonas</taxon>
    </lineage>
</organism>
<dbReference type="InterPro" id="IPR043144">
    <property type="entry name" value="Mal/L-sulf/L-lact_DH-like_ah"/>
</dbReference>
<proteinExistence type="inferred from homology"/>
<comment type="caution">
    <text evidence="4">The sequence shown here is derived from an EMBL/GenBank/DDBJ whole genome shotgun (WGS) entry which is preliminary data.</text>
</comment>
<dbReference type="RefSeq" id="WP_259035115.1">
    <property type="nucleotide sequence ID" value="NZ_JAJISC010000002.1"/>
</dbReference>
<dbReference type="InterPro" id="IPR036111">
    <property type="entry name" value="Mal/L-sulfo/L-lacto_DH-like_sf"/>
</dbReference>
<comment type="similarity">
    <text evidence="1">Belongs to the LDH2/MDH2 oxidoreductase family.</text>
</comment>
<evidence type="ECO:0000313" key="5">
    <source>
        <dbReference type="Proteomes" id="UP001165542"/>
    </source>
</evidence>
<dbReference type="Gene3D" id="3.30.1370.60">
    <property type="entry name" value="Hypothetical oxidoreductase yiak, domain 2"/>
    <property type="match status" value="1"/>
</dbReference>
<name>A0ABT2EAQ3_9GAMM</name>
<dbReference type="InterPro" id="IPR043143">
    <property type="entry name" value="Mal/L-sulf/L-lact_DH-like_NADP"/>
</dbReference>
<feature type="region of interest" description="Disordered" evidence="3">
    <location>
        <begin position="204"/>
        <end position="223"/>
    </location>
</feature>
<dbReference type="InterPro" id="IPR003767">
    <property type="entry name" value="Malate/L-lactate_DH-like"/>
</dbReference>
<evidence type="ECO:0000256" key="2">
    <source>
        <dbReference type="ARBA" id="ARBA00023002"/>
    </source>
</evidence>
<protein>
    <submittedName>
        <fullName evidence="4">Ldh family oxidoreductase</fullName>
    </submittedName>
</protein>
<dbReference type="PANTHER" id="PTHR11091">
    <property type="entry name" value="OXIDOREDUCTASE-RELATED"/>
    <property type="match status" value="1"/>
</dbReference>
<dbReference type="Pfam" id="PF02615">
    <property type="entry name" value="Ldh_2"/>
    <property type="match status" value="1"/>
</dbReference>
<sequence>MTHQPHYTPQDLIHFAKRCFISSGLEASRAQIVANKMIEADLMGHDTHGIRMLNRYLADIRQGNMVTDGEPEVISDRGPCALWDARLLPGHWVLQRGIELAIPRAKQYGSMMLGIRRSHHVGALNVHLTSIVEHGLIGILWATDSKVRSVAPFGGIDPVLTTDPIAAGIPTSGAPILIDTTTSLCSNALVKQTLERGEQLPSEMLKDNEGKPTRNPNALFTDPPGTILPLGGMTHGYKGYSLAMLVNVMSLALPGFGKASGEKNEGIMLHIIDPDAFGGKEAFLQETDWMVDASRASRSTSDSPIRLPGDRARELSKIRHDDGIPLENAIFENLTPYLQAHSIEAPHALQRVSQ</sequence>
<dbReference type="Gene3D" id="1.10.1530.10">
    <property type="match status" value="1"/>
</dbReference>
<dbReference type="Proteomes" id="UP001165542">
    <property type="component" value="Unassembled WGS sequence"/>
</dbReference>
<dbReference type="SUPFAM" id="SSF89733">
    <property type="entry name" value="L-sulfolactate dehydrogenase-like"/>
    <property type="match status" value="1"/>
</dbReference>
<keyword evidence="5" id="KW-1185">Reference proteome</keyword>
<dbReference type="PANTHER" id="PTHR11091:SF0">
    <property type="entry name" value="MALATE DEHYDROGENASE"/>
    <property type="match status" value="1"/>
</dbReference>
<keyword evidence="2" id="KW-0560">Oxidoreductase</keyword>
<evidence type="ECO:0000313" key="4">
    <source>
        <dbReference type="EMBL" id="MCS2608604.1"/>
    </source>
</evidence>
<evidence type="ECO:0000256" key="1">
    <source>
        <dbReference type="ARBA" id="ARBA00006056"/>
    </source>
</evidence>
<accession>A0ABT2EAQ3</accession>
<gene>
    <name evidence="4" type="ORF">LLY24_04620</name>
</gene>
<reference evidence="4" key="1">
    <citation type="submission" date="2021-11" db="EMBL/GenBank/DDBJ databases">
        <title>Halomonas sp., isolated from a coastal aquaculture zone in Dongshan Bay.</title>
        <authorList>
            <person name="Lin W."/>
        </authorList>
    </citation>
    <scope>NUCLEOTIDE SEQUENCE</scope>
    <source>
        <strain evidence="4">Yzlin-01</strain>
    </source>
</reference>
<dbReference type="EMBL" id="JAJISC010000002">
    <property type="protein sequence ID" value="MCS2608604.1"/>
    <property type="molecule type" value="Genomic_DNA"/>
</dbReference>